<dbReference type="SMART" id="SM00100">
    <property type="entry name" value="cNMP"/>
    <property type="match status" value="1"/>
</dbReference>
<evidence type="ECO:0000256" key="1">
    <source>
        <dbReference type="ARBA" id="ARBA00004141"/>
    </source>
</evidence>
<keyword evidence="6 11" id="KW-0472">Membrane</keyword>
<keyword evidence="7" id="KW-1071">Ligand-gated ion channel</keyword>
<dbReference type="InterPro" id="IPR000595">
    <property type="entry name" value="cNMP-bd_dom"/>
</dbReference>
<organism evidence="13 14">
    <name type="scientific">Cephus cinctus</name>
    <name type="common">Wheat stem sawfly</name>
    <dbReference type="NCBI Taxonomy" id="211228"/>
    <lineage>
        <taxon>Eukaryota</taxon>
        <taxon>Metazoa</taxon>
        <taxon>Ecdysozoa</taxon>
        <taxon>Arthropoda</taxon>
        <taxon>Hexapoda</taxon>
        <taxon>Insecta</taxon>
        <taxon>Pterygota</taxon>
        <taxon>Neoptera</taxon>
        <taxon>Endopterygota</taxon>
        <taxon>Hymenoptera</taxon>
        <taxon>Cephoidea</taxon>
        <taxon>Cephidae</taxon>
        <taxon>Cephus</taxon>
    </lineage>
</organism>
<dbReference type="GeneID" id="107273102"/>
<feature type="compositionally biased region" description="Pro residues" evidence="10">
    <location>
        <begin position="30"/>
        <end position="41"/>
    </location>
</feature>
<evidence type="ECO:0000256" key="11">
    <source>
        <dbReference type="SAM" id="Phobius"/>
    </source>
</evidence>
<dbReference type="Pfam" id="PF00520">
    <property type="entry name" value="Ion_trans"/>
    <property type="match status" value="1"/>
</dbReference>
<dbReference type="FunFam" id="2.60.120.10:FF:000002">
    <property type="entry name" value="Cyclic nucleotide gated channel alpha 1a"/>
    <property type="match status" value="1"/>
</dbReference>
<dbReference type="InterPro" id="IPR005821">
    <property type="entry name" value="Ion_trans_dom"/>
</dbReference>
<dbReference type="Proteomes" id="UP000694920">
    <property type="component" value="Unplaced"/>
</dbReference>
<comment type="subcellular location">
    <subcellularLocation>
        <location evidence="1">Membrane</location>
        <topology evidence="1">Multi-pass membrane protein</topology>
    </subcellularLocation>
</comment>
<feature type="coiled-coil region" evidence="9">
    <location>
        <begin position="682"/>
        <end position="734"/>
    </location>
</feature>
<dbReference type="GO" id="GO:0005223">
    <property type="term" value="F:intracellularly cGMP-activated cation channel activity"/>
    <property type="evidence" value="ECO:0007669"/>
    <property type="project" value="TreeGrafter"/>
</dbReference>
<evidence type="ECO:0000256" key="6">
    <source>
        <dbReference type="ARBA" id="ARBA00023136"/>
    </source>
</evidence>
<dbReference type="RefSeq" id="XP_015606414.1">
    <property type="nucleotide sequence ID" value="XM_015750928.2"/>
</dbReference>
<evidence type="ECO:0000313" key="13">
    <source>
        <dbReference type="Proteomes" id="UP000694920"/>
    </source>
</evidence>
<dbReference type="GO" id="GO:0044877">
    <property type="term" value="F:protein-containing complex binding"/>
    <property type="evidence" value="ECO:0007669"/>
    <property type="project" value="TreeGrafter"/>
</dbReference>
<dbReference type="KEGG" id="ccin:107273102"/>
<keyword evidence="8" id="KW-0407">Ion channel</keyword>
<feature type="transmembrane region" description="Helical" evidence="11">
    <location>
        <begin position="443"/>
        <end position="465"/>
    </location>
</feature>
<dbReference type="PANTHER" id="PTHR45638">
    <property type="entry name" value="CYCLIC NUCLEOTIDE-GATED CATION CHANNEL SUBUNIT A"/>
    <property type="match status" value="1"/>
</dbReference>
<dbReference type="FunFam" id="1.10.287.630:FF:000001">
    <property type="entry name" value="Cyclic nucleotide-gated channel alpha 3"/>
    <property type="match status" value="1"/>
</dbReference>
<feature type="transmembrane region" description="Helical" evidence="11">
    <location>
        <begin position="229"/>
        <end position="250"/>
    </location>
</feature>
<keyword evidence="4 11" id="KW-1133">Transmembrane helix</keyword>
<dbReference type="SUPFAM" id="SSF81324">
    <property type="entry name" value="Voltage-gated potassium channels"/>
    <property type="match status" value="1"/>
</dbReference>
<dbReference type="GO" id="GO:0005886">
    <property type="term" value="C:plasma membrane"/>
    <property type="evidence" value="ECO:0007669"/>
    <property type="project" value="TreeGrafter"/>
</dbReference>
<dbReference type="InterPro" id="IPR018488">
    <property type="entry name" value="cNMP-bd_CS"/>
</dbReference>
<keyword evidence="3 11" id="KW-0812">Transmembrane</keyword>
<dbReference type="Pfam" id="PF16526">
    <property type="entry name" value="CLZ"/>
    <property type="match status" value="1"/>
</dbReference>
<dbReference type="InterPro" id="IPR014710">
    <property type="entry name" value="RmlC-like_jellyroll"/>
</dbReference>
<evidence type="ECO:0000256" key="8">
    <source>
        <dbReference type="ARBA" id="ARBA00023303"/>
    </source>
</evidence>
<dbReference type="InterPro" id="IPR018490">
    <property type="entry name" value="cNMP-bd_dom_sf"/>
</dbReference>
<feature type="region of interest" description="Disordered" evidence="10">
    <location>
        <begin position="16"/>
        <end position="92"/>
    </location>
</feature>
<reference evidence="14" key="1">
    <citation type="submission" date="2025-08" db="UniProtKB">
        <authorList>
            <consortium name="RefSeq"/>
        </authorList>
    </citation>
    <scope>IDENTIFICATION</scope>
</reference>
<gene>
    <name evidence="14" type="primary">LOC107273102</name>
</gene>
<dbReference type="PANTHER" id="PTHR45638:SF11">
    <property type="entry name" value="CYCLIC NUCLEOTIDE-GATED CATION CHANNEL SUBUNIT A"/>
    <property type="match status" value="1"/>
</dbReference>
<feature type="compositionally biased region" description="Low complexity" evidence="10">
    <location>
        <begin position="56"/>
        <end position="89"/>
    </location>
</feature>
<dbReference type="GO" id="GO:0030553">
    <property type="term" value="F:cGMP binding"/>
    <property type="evidence" value="ECO:0007669"/>
    <property type="project" value="TreeGrafter"/>
</dbReference>
<name>A0AAJ7CBC4_CEPCN</name>
<evidence type="ECO:0000256" key="7">
    <source>
        <dbReference type="ARBA" id="ARBA00023286"/>
    </source>
</evidence>
<dbReference type="Gene3D" id="1.10.287.630">
    <property type="entry name" value="Helix hairpin bin"/>
    <property type="match status" value="1"/>
</dbReference>
<evidence type="ECO:0000313" key="14">
    <source>
        <dbReference type="RefSeq" id="XP_015606414.1"/>
    </source>
</evidence>
<protein>
    <submittedName>
        <fullName evidence="14">Cyclic nucleotide-gated cation channel subunit A isoform X1</fullName>
    </submittedName>
</protein>
<evidence type="ECO:0000256" key="3">
    <source>
        <dbReference type="ARBA" id="ARBA00022692"/>
    </source>
</evidence>
<dbReference type="GO" id="GO:0017071">
    <property type="term" value="C:intracellular cyclic nucleotide activated cation channel complex"/>
    <property type="evidence" value="ECO:0007669"/>
    <property type="project" value="TreeGrafter"/>
</dbReference>
<keyword evidence="9" id="KW-0175">Coiled coil</keyword>
<keyword evidence="2" id="KW-0813">Transport</keyword>
<feature type="transmembrane region" description="Helical" evidence="11">
    <location>
        <begin position="372"/>
        <end position="394"/>
    </location>
</feature>
<dbReference type="PROSITE" id="PS00889">
    <property type="entry name" value="CNMP_BINDING_2"/>
    <property type="match status" value="1"/>
</dbReference>
<dbReference type="CDD" id="cd00038">
    <property type="entry name" value="CAP_ED"/>
    <property type="match status" value="1"/>
</dbReference>
<dbReference type="SUPFAM" id="SSF51206">
    <property type="entry name" value="cAMP-binding domain-like"/>
    <property type="match status" value="1"/>
</dbReference>
<dbReference type="PROSITE" id="PS50042">
    <property type="entry name" value="CNMP_BINDING_3"/>
    <property type="match status" value="1"/>
</dbReference>
<evidence type="ECO:0000256" key="4">
    <source>
        <dbReference type="ARBA" id="ARBA00022989"/>
    </source>
</evidence>
<feature type="domain" description="Cyclic nucleotide-binding" evidence="12">
    <location>
        <begin position="547"/>
        <end position="665"/>
    </location>
</feature>
<accession>A0AAJ7CBC4</accession>
<dbReference type="Pfam" id="PF00027">
    <property type="entry name" value="cNMP_binding"/>
    <property type="match status" value="1"/>
</dbReference>
<evidence type="ECO:0000259" key="12">
    <source>
        <dbReference type="PROSITE" id="PS50042"/>
    </source>
</evidence>
<dbReference type="Gene3D" id="2.60.120.10">
    <property type="entry name" value="Jelly Rolls"/>
    <property type="match status" value="1"/>
</dbReference>
<evidence type="ECO:0000256" key="9">
    <source>
        <dbReference type="SAM" id="Coils"/>
    </source>
</evidence>
<sequence length="817" mass="93214">MWTYMMAAATADPLAAHARRLASSHRPQRTVPPEPPEPPEPLQNIRPSSTESRPVLISASSPASSQPSPSNSHIISHSHSLSPSNRSPLGNHVLRRNSQSSQIFSGQDTSLSSHVARISGTSNCPDTELSEVIRVLEVHHPNQESGGMESSRGNFHKSDKFHRRFRRLTHRLQCMWKCRPRRRKKEQEPDGFLAKFQGSSTSTSPEHSATCCWGHRLAIDPTLPFHYRWLLVVSLAVLYNLIFVVGRAVFWELNNAVPGVWFFLDYTCDTIYLLDIIVHAHEGYLDQGLMVKDAKRLRENYLRTARWRFDFLSIFPTDLAYIWWNPSSCQIKVPCPVIVRTNRLLKLSRMWQYFEKTETRTGYPNAFRICKVVLAILVLIHWNACLYFAISYVVGFGSDNWVYNLNGTRNASLTRQYIYSFYWSTLTLTTIGETPQPENDAEYLFVVADFLAGVLIFATIVGNIGSMISNMNVARVEFQNRMDGVKQYMQFRKVSTELEARVIRWFAYTWANKQALDEERVLGALPDKLKAEIAIHVHLDTLKQVRIFQDCEPGLLEELVLKLRLQVFSPGDYICRKGDVGKEMYIVKRGRLTVVADDGRTILATLGAGSVFGEVSVLEIAGNRTGNRRTANVRSLGYSDLFCLAKRDLWEALADYPEARHSLTERGCQLLRKDGLLDEEVFQGAKEAKDSLVDKMEHLENTVYNLQTRLARLLAEYSSSYAKMKRRLSRIEQRESACASDSCSELELDEEEEERKVLVKSGKSEIYENMRGVDCSGDAVVGLDQVDIEREMKRNQLRRSFQRSRRSGARKCKQNTV</sequence>
<keyword evidence="13" id="KW-1185">Reference proteome</keyword>
<feature type="region of interest" description="Disordered" evidence="10">
    <location>
        <begin position="795"/>
        <end position="817"/>
    </location>
</feature>
<keyword evidence="5" id="KW-0406">Ion transport</keyword>
<proteinExistence type="predicted"/>
<evidence type="ECO:0000256" key="2">
    <source>
        <dbReference type="ARBA" id="ARBA00022448"/>
    </source>
</evidence>
<dbReference type="GO" id="GO:0005222">
    <property type="term" value="F:intracellularly cAMP-activated cation channel activity"/>
    <property type="evidence" value="ECO:0007669"/>
    <property type="project" value="TreeGrafter"/>
</dbReference>
<dbReference type="CTD" id="36806"/>
<dbReference type="Gene3D" id="1.20.5.300">
    <property type="match status" value="1"/>
</dbReference>
<dbReference type="AlphaFoldDB" id="A0AAJ7CBC4"/>
<dbReference type="PROSITE" id="PS00888">
    <property type="entry name" value="CNMP_BINDING_1"/>
    <property type="match status" value="1"/>
</dbReference>
<evidence type="ECO:0000256" key="5">
    <source>
        <dbReference type="ARBA" id="ARBA00023065"/>
    </source>
</evidence>
<dbReference type="InterPro" id="IPR032406">
    <property type="entry name" value="CLZ_dom"/>
</dbReference>
<evidence type="ECO:0000256" key="10">
    <source>
        <dbReference type="SAM" id="MobiDB-lite"/>
    </source>
</evidence>
<dbReference type="InterPro" id="IPR050866">
    <property type="entry name" value="CNG_cation_channel"/>
</dbReference>
<dbReference type="FunFam" id="1.10.287.70:FF:000030">
    <property type="entry name" value="Cyclic nucleotide-gated channel alpha 3"/>
    <property type="match status" value="1"/>
</dbReference>
<feature type="compositionally biased region" description="Basic residues" evidence="10">
    <location>
        <begin position="17"/>
        <end position="28"/>
    </location>
</feature>
<dbReference type="Gene3D" id="1.10.287.70">
    <property type="match status" value="1"/>
</dbReference>